<reference evidence="1 2" key="1">
    <citation type="submission" date="2015-09" db="EMBL/GenBank/DDBJ databases">
        <title>Genome sequence of ICMP 19499.</title>
        <authorList>
            <person name="Visnovsky S.B."/>
            <person name="Lu A."/>
            <person name="Panda P."/>
            <person name="Pitman A.R."/>
        </authorList>
    </citation>
    <scope>NUCLEOTIDE SEQUENCE [LARGE SCALE GENOMIC DNA]</scope>
    <source>
        <strain evidence="1 2">ICMP 19499</strain>
    </source>
</reference>
<proteinExistence type="predicted"/>
<evidence type="ECO:0000313" key="1">
    <source>
        <dbReference type="EMBL" id="KTC62361.1"/>
    </source>
</evidence>
<sequence>MIEMNNPFKSVISVNDVVQSFYQTNLKARPLLSAVNRSDSYARDILDMACEMMDRNNECTVTYAELDKELGIKQSRTRTRSMNILRMLNLVDTINGNKKGVILFRINARAFSKTGINVKEKDGRFCDDLNSEMIDKDGKVKKECIESYRYYEKNQEKVEKNDGLPF</sequence>
<dbReference type="EMBL" id="LKCI01000001">
    <property type="protein sequence ID" value="KTC62361.1"/>
    <property type="molecule type" value="Genomic_DNA"/>
</dbReference>
<dbReference type="Proteomes" id="UP000054513">
    <property type="component" value="Unassembled WGS sequence"/>
</dbReference>
<evidence type="ECO:0000313" key="2">
    <source>
        <dbReference type="Proteomes" id="UP000054513"/>
    </source>
</evidence>
<dbReference type="AlphaFoldDB" id="A0AAW3M8R5"/>
<gene>
    <name evidence="1" type="ORF">AO287_26215</name>
</gene>
<evidence type="ECO:0008006" key="3">
    <source>
        <dbReference type="Google" id="ProtNLM"/>
    </source>
</evidence>
<protein>
    <recommendedName>
        <fullName evidence="3">Plasmid replication protein RepL domain-containing protein</fullName>
    </recommendedName>
</protein>
<name>A0AAW3M8R5_PSESS</name>
<accession>A0AAW3M8R5</accession>
<comment type="caution">
    <text evidence="1">The sequence shown here is derived from an EMBL/GenBank/DDBJ whole genome shotgun (WGS) entry which is preliminary data.</text>
</comment>
<organism evidence="1 2">
    <name type="scientific">Pseudomonas savastanoi</name>
    <name type="common">Pseudomonas syringae pv. savastanoi</name>
    <dbReference type="NCBI Taxonomy" id="29438"/>
    <lineage>
        <taxon>Bacteria</taxon>
        <taxon>Pseudomonadati</taxon>
        <taxon>Pseudomonadota</taxon>
        <taxon>Gammaproteobacteria</taxon>
        <taxon>Pseudomonadales</taxon>
        <taxon>Pseudomonadaceae</taxon>
        <taxon>Pseudomonas</taxon>
    </lineage>
</organism>